<protein>
    <submittedName>
        <fullName evidence="1">Uncharacterized protein</fullName>
    </submittedName>
</protein>
<name>A0A1W2H6A5_9BACT</name>
<evidence type="ECO:0000313" key="1">
    <source>
        <dbReference type="EMBL" id="SMD44443.1"/>
    </source>
</evidence>
<keyword evidence="2" id="KW-1185">Reference proteome</keyword>
<evidence type="ECO:0000313" key="2">
    <source>
        <dbReference type="Proteomes" id="UP000192333"/>
    </source>
</evidence>
<dbReference type="AlphaFoldDB" id="A0A1W2H6A5"/>
<sequence length="66" mass="7821">MTLVQPLSAYNLHFLERSEQLMSFSTKHKFNCFQFQSLTALNKSLARNQRQSTFDIIFERKPKNPI</sequence>
<organism evidence="1 2">
    <name type="scientific">Aquiflexum balticum DSM 16537</name>
    <dbReference type="NCBI Taxonomy" id="758820"/>
    <lineage>
        <taxon>Bacteria</taxon>
        <taxon>Pseudomonadati</taxon>
        <taxon>Bacteroidota</taxon>
        <taxon>Cytophagia</taxon>
        <taxon>Cytophagales</taxon>
        <taxon>Cyclobacteriaceae</taxon>
        <taxon>Aquiflexum</taxon>
    </lineage>
</organism>
<proteinExistence type="predicted"/>
<dbReference type="EMBL" id="LT838813">
    <property type="protein sequence ID" value="SMD44443.1"/>
    <property type="molecule type" value="Genomic_DNA"/>
</dbReference>
<dbReference type="Proteomes" id="UP000192333">
    <property type="component" value="Chromosome I"/>
</dbReference>
<gene>
    <name evidence="1" type="ORF">SAMN00777080_3064</name>
</gene>
<reference evidence="2" key="1">
    <citation type="submission" date="2017-04" db="EMBL/GenBank/DDBJ databases">
        <authorList>
            <person name="Varghese N."/>
            <person name="Submissions S."/>
        </authorList>
    </citation>
    <scope>NUCLEOTIDE SEQUENCE [LARGE SCALE GENOMIC DNA]</scope>
    <source>
        <strain evidence="2">DSM 16537</strain>
    </source>
</reference>
<accession>A0A1W2H6A5</accession>